<gene>
    <name evidence="2" type="ORF">PsYK624_042420</name>
</gene>
<keyword evidence="3" id="KW-1185">Reference proteome</keyword>
<dbReference type="OrthoDB" id="2316594at2759"/>
<dbReference type="AlphaFoldDB" id="A0A9P3G621"/>
<feature type="region of interest" description="Disordered" evidence="1">
    <location>
        <begin position="1"/>
        <end position="24"/>
    </location>
</feature>
<feature type="region of interest" description="Disordered" evidence="1">
    <location>
        <begin position="473"/>
        <end position="679"/>
    </location>
</feature>
<dbReference type="Proteomes" id="UP000703269">
    <property type="component" value="Unassembled WGS sequence"/>
</dbReference>
<evidence type="ECO:0000313" key="2">
    <source>
        <dbReference type="EMBL" id="GJE88159.1"/>
    </source>
</evidence>
<feature type="compositionally biased region" description="Low complexity" evidence="1">
    <location>
        <begin position="612"/>
        <end position="631"/>
    </location>
</feature>
<feature type="compositionally biased region" description="Low complexity" evidence="1">
    <location>
        <begin position="428"/>
        <end position="445"/>
    </location>
</feature>
<organism evidence="2 3">
    <name type="scientific">Phanerochaete sordida</name>
    <dbReference type="NCBI Taxonomy" id="48140"/>
    <lineage>
        <taxon>Eukaryota</taxon>
        <taxon>Fungi</taxon>
        <taxon>Dikarya</taxon>
        <taxon>Basidiomycota</taxon>
        <taxon>Agaricomycotina</taxon>
        <taxon>Agaricomycetes</taxon>
        <taxon>Polyporales</taxon>
        <taxon>Phanerochaetaceae</taxon>
        <taxon>Phanerochaete</taxon>
    </lineage>
</organism>
<feature type="compositionally biased region" description="Polar residues" evidence="1">
    <location>
        <begin position="597"/>
        <end position="611"/>
    </location>
</feature>
<dbReference type="EMBL" id="BPQB01000008">
    <property type="protein sequence ID" value="GJE88159.1"/>
    <property type="molecule type" value="Genomic_DNA"/>
</dbReference>
<feature type="region of interest" description="Disordered" evidence="1">
    <location>
        <begin position="428"/>
        <end position="447"/>
    </location>
</feature>
<dbReference type="Gene3D" id="3.40.50.300">
    <property type="entry name" value="P-loop containing nucleotide triphosphate hydrolases"/>
    <property type="match status" value="1"/>
</dbReference>
<feature type="compositionally biased region" description="Low complexity" evidence="1">
    <location>
        <begin position="491"/>
        <end position="505"/>
    </location>
</feature>
<accession>A0A9P3G621</accession>
<dbReference type="SUPFAM" id="SSF52540">
    <property type="entry name" value="P-loop containing nucleoside triphosphate hydrolases"/>
    <property type="match status" value="1"/>
</dbReference>
<evidence type="ECO:0000313" key="3">
    <source>
        <dbReference type="Proteomes" id="UP000703269"/>
    </source>
</evidence>
<protein>
    <submittedName>
        <fullName evidence="2">Uncharacterized protein</fullName>
    </submittedName>
</protein>
<sequence>MSDEYDPELDLLGDDAQPDASSGPAHAFKTAPIFTGDAFGLLGPSVLPQRALYGRILGQHAPNFPEAPVSPKLYINTNAPFSAVVCGVQGSGKSHSTSVLLESCLMADRRLGTLPEPLSALVFHFDTAAGGGAVQPCEAAYLASVESSRGGEVVPPDVTVLVLPANLQAMKQVYAGLPSVKVEPLRFSADDISGERLLAMMKVDDSNQMPLYMEAIMSILRSMESRFNYQSFRQQLKEQKLNPSQKAMLNLRLSLLDSCLQGGNNVNRVATHFRKGQLTIVDLSSPFMDASSACGFFDMILGLFVEADLNAAGKLVVLDEAHKYLSDTQTGTSARLTESLLSVIRQQRHLATRVVVSTQEPTVVPPKFLDLCSFIIAHRFSSPKWLRLLTEHISMAGEGFDELFSRIASLGTGQAILFAPNGLSARGLSNASSSSSDTGDSGISIPEDAGTVAPLVQGYLLVRSRQRVTRDGGHSILAVQDPESTTRLPRAPFSPSSQASVPSASHDGGWGTPYTSPEDWKSLEPAAAVSPSSRAAESPKQTPVSWAAEAWSKPAAPSWAAQPKPLRGRGRGKNLKAQGARGGRAARAAQGWGSTGGTASSCEWGTNPTQQGSSSGLPSAAAAASSDEWGAPLDDGWGPEHAASADPEPAGEGSGIAADSGAWGVEPNEPAKPPNENSKFRDLIQYMFDKKEMGTNGVTVSDIDGWFSTELVDEAVKKNFLQYVPTASRPKVTLAPDTNLADFQ</sequence>
<feature type="compositionally biased region" description="Acidic residues" evidence="1">
    <location>
        <begin position="1"/>
        <end position="17"/>
    </location>
</feature>
<dbReference type="InterPro" id="IPR027417">
    <property type="entry name" value="P-loop_NTPase"/>
</dbReference>
<proteinExistence type="predicted"/>
<name>A0A9P3G621_9APHY</name>
<feature type="compositionally biased region" description="Low complexity" evidence="1">
    <location>
        <begin position="577"/>
        <end position="591"/>
    </location>
</feature>
<feature type="compositionally biased region" description="Low complexity" evidence="1">
    <location>
        <begin position="525"/>
        <end position="563"/>
    </location>
</feature>
<comment type="caution">
    <text evidence="2">The sequence shown here is derived from an EMBL/GenBank/DDBJ whole genome shotgun (WGS) entry which is preliminary data.</text>
</comment>
<reference evidence="2 3" key="1">
    <citation type="submission" date="2021-08" db="EMBL/GenBank/DDBJ databases">
        <title>Draft Genome Sequence of Phanerochaete sordida strain YK-624.</title>
        <authorList>
            <person name="Mori T."/>
            <person name="Dohra H."/>
            <person name="Suzuki T."/>
            <person name="Kawagishi H."/>
            <person name="Hirai H."/>
        </authorList>
    </citation>
    <scope>NUCLEOTIDE SEQUENCE [LARGE SCALE GENOMIC DNA]</scope>
    <source>
        <strain evidence="2 3">YK-624</strain>
    </source>
</reference>
<evidence type="ECO:0000256" key="1">
    <source>
        <dbReference type="SAM" id="MobiDB-lite"/>
    </source>
</evidence>